<dbReference type="AlphaFoldDB" id="R2QQM0"/>
<evidence type="ECO:0000313" key="2">
    <source>
        <dbReference type="EMBL" id="EOH98832.1"/>
    </source>
</evidence>
<dbReference type="STRING" id="155617.RV09_GL002223"/>
<sequence length="85" mass="9735">MEYLFTFQNTHYAVQSEKLLLAKEIPVSVMALPTSIGDFCGICLRVTKEEFESGRKSLVEAQIPIEGIFRIEGNHSERKYVPWTL</sequence>
<dbReference type="HOGENOM" id="CLU_167443_2_2_9"/>
<evidence type="ECO:0000259" key="1">
    <source>
        <dbReference type="Pfam" id="PF11823"/>
    </source>
</evidence>
<organism evidence="2 4">
    <name type="scientific">Enterococcus moraviensis ATCC BAA-383</name>
    <dbReference type="NCBI Taxonomy" id="1158609"/>
    <lineage>
        <taxon>Bacteria</taxon>
        <taxon>Bacillati</taxon>
        <taxon>Bacillota</taxon>
        <taxon>Bacilli</taxon>
        <taxon>Lactobacillales</taxon>
        <taxon>Enterococcaceae</taxon>
        <taxon>Enterococcus</taxon>
    </lineage>
</organism>
<dbReference type="OrthoDB" id="3192849at2"/>
<comment type="caution">
    <text evidence="2">The sequence shown here is derived from an EMBL/GenBank/DDBJ whole genome shotgun (WGS) entry which is preliminary data.</text>
</comment>
<dbReference type="Proteomes" id="UP000014157">
    <property type="component" value="Unassembled WGS sequence"/>
</dbReference>
<dbReference type="InterPro" id="IPR021778">
    <property type="entry name" value="Se/S_carrier-like"/>
</dbReference>
<feature type="domain" description="Putative Se/S carrier protein-like" evidence="1">
    <location>
        <begin position="2"/>
        <end position="70"/>
    </location>
</feature>
<dbReference type="RefSeq" id="WP_010765470.1">
    <property type="nucleotide sequence ID" value="NZ_ASWB01000002.1"/>
</dbReference>
<reference evidence="3 5" key="2">
    <citation type="submission" date="2013-03" db="EMBL/GenBank/DDBJ databases">
        <title>The Genome Sequence of Enterococcus moraviensis BAA-383 (PacBio/Illumina hybrid assembly).</title>
        <authorList>
            <consortium name="The Broad Institute Genomics Platform"/>
            <consortium name="The Broad Institute Genome Sequencing Center for Infectious Disease"/>
            <person name="Earl A."/>
            <person name="Russ C."/>
            <person name="Gilmore M."/>
            <person name="Surin D."/>
            <person name="Walker B."/>
            <person name="Young S."/>
            <person name="Zeng Q."/>
            <person name="Gargeya S."/>
            <person name="Fitzgerald M."/>
            <person name="Haas B."/>
            <person name="Abouelleil A."/>
            <person name="Allen A.W."/>
            <person name="Alvarado L."/>
            <person name="Arachchi H.M."/>
            <person name="Berlin A.M."/>
            <person name="Chapman S.B."/>
            <person name="Gainer-Dewar J."/>
            <person name="Goldberg J."/>
            <person name="Griggs A."/>
            <person name="Gujja S."/>
            <person name="Hansen M."/>
            <person name="Howarth C."/>
            <person name="Imamovic A."/>
            <person name="Ireland A."/>
            <person name="Larimer J."/>
            <person name="McCowan C."/>
            <person name="Murphy C."/>
            <person name="Pearson M."/>
            <person name="Poon T.W."/>
            <person name="Priest M."/>
            <person name="Roberts A."/>
            <person name="Saif S."/>
            <person name="Shea T."/>
            <person name="Sisk P."/>
            <person name="Sykes S."/>
            <person name="Wortman J."/>
            <person name="Nusbaum C."/>
            <person name="Birren B."/>
        </authorList>
    </citation>
    <scope>NUCLEOTIDE SEQUENCE [LARGE SCALE GENOMIC DNA]</scope>
    <source>
        <strain evidence="3 5">ATCC BAA-383</strain>
    </source>
</reference>
<gene>
    <name evidence="3" type="ORF">I586_01800</name>
    <name evidence="2" type="ORF">UAY_02101</name>
</gene>
<evidence type="ECO:0000313" key="5">
    <source>
        <dbReference type="Proteomes" id="UP000014157"/>
    </source>
</evidence>
<dbReference type="EMBL" id="AJAS01000016">
    <property type="protein sequence ID" value="EOH98832.1"/>
    <property type="molecule type" value="Genomic_DNA"/>
</dbReference>
<dbReference type="Proteomes" id="UP000013781">
    <property type="component" value="Unassembled WGS sequence"/>
</dbReference>
<accession>R2QQM0</accession>
<evidence type="ECO:0000313" key="4">
    <source>
        <dbReference type="Proteomes" id="UP000013781"/>
    </source>
</evidence>
<dbReference type="PATRIC" id="fig|1158609.3.peg.2053"/>
<keyword evidence="5" id="KW-1185">Reference proteome</keyword>
<dbReference type="EMBL" id="ASWB01000002">
    <property type="protein sequence ID" value="EOT71993.1"/>
    <property type="molecule type" value="Genomic_DNA"/>
</dbReference>
<reference evidence="2 4" key="1">
    <citation type="submission" date="2013-02" db="EMBL/GenBank/DDBJ databases">
        <title>The Genome Sequence of Enterococcus moraviensis BAA-383.</title>
        <authorList>
            <consortium name="The Broad Institute Genome Sequencing Platform"/>
            <consortium name="The Broad Institute Genome Sequencing Center for Infectious Disease"/>
            <person name="Earl A.M."/>
            <person name="Gilmore M.S."/>
            <person name="Lebreton F."/>
            <person name="Walker B."/>
            <person name="Young S.K."/>
            <person name="Zeng Q."/>
            <person name="Gargeya S."/>
            <person name="Fitzgerald M."/>
            <person name="Haas B."/>
            <person name="Abouelleil A."/>
            <person name="Alvarado L."/>
            <person name="Arachchi H.M."/>
            <person name="Berlin A.M."/>
            <person name="Chapman S.B."/>
            <person name="Dewar J."/>
            <person name="Goldberg J."/>
            <person name="Griggs A."/>
            <person name="Gujja S."/>
            <person name="Hansen M."/>
            <person name="Howarth C."/>
            <person name="Imamovic A."/>
            <person name="Larimer J."/>
            <person name="McCowan C."/>
            <person name="Murphy C."/>
            <person name="Neiman D."/>
            <person name="Pearson M."/>
            <person name="Priest M."/>
            <person name="Roberts A."/>
            <person name="Saif S."/>
            <person name="Shea T."/>
            <person name="Sisk P."/>
            <person name="Sykes S."/>
            <person name="Wortman J."/>
            <person name="Nusbaum C."/>
            <person name="Birren B."/>
        </authorList>
    </citation>
    <scope>NUCLEOTIDE SEQUENCE [LARGE SCALE GENOMIC DNA]</scope>
    <source>
        <strain evidence="2 4">ATCC BAA-383</strain>
    </source>
</reference>
<proteinExistence type="predicted"/>
<dbReference type="eggNOG" id="ENOG5033A63">
    <property type="taxonomic scope" value="Bacteria"/>
</dbReference>
<dbReference type="Pfam" id="PF11823">
    <property type="entry name" value="Se_S_carrier"/>
    <property type="match status" value="1"/>
</dbReference>
<protein>
    <recommendedName>
        <fullName evidence="1">Putative Se/S carrier protein-like domain-containing protein</fullName>
    </recommendedName>
</protein>
<name>R2QQM0_9ENTE</name>
<evidence type="ECO:0000313" key="3">
    <source>
        <dbReference type="EMBL" id="EOT71993.1"/>
    </source>
</evidence>